<gene>
    <name evidence="2" type="ORF">FHR82_003730</name>
</gene>
<dbReference type="InterPro" id="IPR024072">
    <property type="entry name" value="DHFR-like_dom_sf"/>
</dbReference>
<dbReference type="InterPro" id="IPR002734">
    <property type="entry name" value="RibDG_C"/>
</dbReference>
<dbReference type="PANTHER" id="PTHR38011">
    <property type="entry name" value="DIHYDROFOLATE REDUCTASE FAMILY PROTEIN (AFU_ORTHOLOGUE AFUA_8G06820)"/>
    <property type="match status" value="1"/>
</dbReference>
<dbReference type="Pfam" id="PF01872">
    <property type="entry name" value="RibD_C"/>
    <property type="match status" value="1"/>
</dbReference>
<keyword evidence="3" id="KW-1185">Reference proteome</keyword>
<evidence type="ECO:0000313" key="2">
    <source>
        <dbReference type="EMBL" id="MBB4907488.1"/>
    </source>
</evidence>
<dbReference type="PANTHER" id="PTHR38011:SF11">
    <property type="entry name" value="2,5-DIAMINO-6-RIBOSYLAMINO-4(3H)-PYRIMIDINONE 5'-PHOSPHATE REDUCTASE"/>
    <property type="match status" value="1"/>
</dbReference>
<dbReference type="EMBL" id="JACHJQ010000004">
    <property type="protein sequence ID" value="MBB4907488.1"/>
    <property type="molecule type" value="Genomic_DNA"/>
</dbReference>
<accession>A0A7W7Q626</accession>
<comment type="caution">
    <text evidence="2">The sequence shown here is derived from an EMBL/GenBank/DDBJ whole genome shotgun (WGS) entry which is preliminary data.</text>
</comment>
<dbReference type="InterPro" id="IPR050765">
    <property type="entry name" value="Riboflavin_Biosynth_HTPR"/>
</dbReference>
<sequence length="183" mass="20722">MRKVVYWVHTSVDGFIAGPNGEFDWPAMGPELSAYSDTLHERADTFLYGRVVWELMASYWPTADQISDHPHNLSFAKVWRRMPKVVFSTTLTELSWNARVATDVEQEVRALKAQPGKDMVLTGGARLAGALAEHDLIDEYQIVVHPVVLGGGKQVFPFAERFDLWLADTRTFDGRSVLLSYHR</sequence>
<dbReference type="GO" id="GO:0008703">
    <property type="term" value="F:5-amino-6-(5-phosphoribosylamino)uracil reductase activity"/>
    <property type="evidence" value="ECO:0007669"/>
    <property type="project" value="InterPro"/>
</dbReference>
<reference evidence="2 3" key="1">
    <citation type="submission" date="2020-08" db="EMBL/GenBank/DDBJ databases">
        <title>Genomic Encyclopedia of Type Strains, Phase III (KMG-III): the genomes of soil and plant-associated and newly described type strains.</title>
        <authorList>
            <person name="Whitman W."/>
        </authorList>
    </citation>
    <scope>NUCLEOTIDE SEQUENCE [LARGE SCALE GENOMIC DNA]</scope>
    <source>
        <strain evidence="2 3">CECT 8960</strain>
    </source>
</reference>
<protein>
    <submittedName>
        <fullName evidence="2">Dihydrofolate reductase</fullName>
    </submittedName>
</protein>
<dbReference type="SUPFAM" id="SSF53597">
    <property type="entry name" value="Dihydrofolate reductase-like"/>
    <property type="match status" value="1"/>
</dbReference>
<dbReference type="RefSeq" id="WP_184811679.1">
    <property type="nucleotide sequence ID" value="NZ_JACHJQ010000004.1"/>
</dbReference>
<dbReference type="Proteomes" id="UP000520767">
    <property type="component" value="Unassembled WGS sequence"/>
</dbReference>
<name>A0A7W7Q626_9PSEU</name>
<dbReference type="AlphaFoldDB" id="A0A7W7Q626"/>
<evidence type="ECO:0000313" key="3">
    <source>
        <dbReference type="Proteomes" id="UP000520767"/>
    </source>
</evidence>
<evidence type="ECO:0000259" key="1">
    <source>
        <dbReference type="Pfam" id="PF01872"/>
    </source>
</evidence>
<proteinExistence type="predicted"/>
<organism evidence="2 3">
    <name type="scientific">Actinophytocola algeriensis</name>
    <dbReference type="NCBI Taxonomy" id="1768010"/>
    <lineage>
        <taxon>Bacteria</taxon>
        <taxon>Bacillati</taxon>
        <taxon>Actinomycetota</taxon>
        <taxon>Actinomycetes</taxon>
        <taxon>Pseudonocardiales</taxon>
        <taxon>Pseudonocardiaceae</taxon>
    </lineage>
</organism>
<dbReference type="GO" id="GO:0009231">
    <property type="term" value="P:riboflavin biosynthetic process"/>
    <property type="evidence" value="ECO:0007669"/>
    <property type="project" value="InterPro"/>
</dbReference>
<dbReference type="Gene3D" id="3.40.430.10">
    <property type="entry name" value="Dihydrofolate Reductase, subunit A"/>
    <property type="match status" value="1"/>
</dbReference>
<feature type="domain" description="Bacterial bifunctional deaminase-reductase C-terminal" evidence="1">
    <location>
        <begin position="2"/>
        <end position="157"/>
    </location>
</feature>